<evidence type="ECO:0000313" key="7">
    <source>
        <dbReference type="Proteomes" id="UP000243887"/>
    </source>
</evidence>
<keyword evidence="4" id="KW-0233">DNA recombination</keyword>
<dbReference type="CDD" id="cd00840">
    <property type="entry name" value="MPP_Mre11_N"/>
    <property type="match status" value="1"/>
</dbReference>
<dbReference type="Pfam" id="PF00149">
    <property type="entry name" value="Metallophos"/>
    <property type="match status" value="1"/>
</dbReference>
<evidence type="ECO:0000259" key="5">
    <source>
        <dbReference type="Pfam" id="PF00149"/>
    </source>
</evidence>
<dbReference type="PANTHER" id="PTHR30337">
    <property type="entry name" value="COMPONENT OF ATP-DEPENDENT DSDNA EXONUCLEASE"/>
    <property type="match status" value="1"/>
</dbReference>
<feature type="domain" description="Calcineurin-like phosphoesterase" evidence="5">
    <location>
        <begin position="48"/>
        <end position="145"/>
    </location>
</feature>
<keyword evidence="4" id="KW-0235">DNA replication</keyword>
<proteinExistence type="inferred from homology"/>
<dbReference type="GO" id="GO:0008408">
    <property type="term" value="F:3'-5' exonuclease activity"/>
    <property type="evidence" value="ECO:0007669"/>
    <property type="project" value="InterPro"/>
</dbReference>
<name>A0A1I3SPG0_9FLAO</name>
<evidence type="ECO:0000256" key="1">
    <source>
        <dbReference type="ARBA" id="ARBA00022722"/>
    </source>
</evidence>
<evidence type="ECO:0000256" key="4">
    <source>
        <dbReference type="RuleBase" id="RU363069"/>
    </source>
</evidence>
<dbReference type="GO" id="GO:0006310">
    <property type="term" value="P:DNA recombination"/>
    <property type="evidence" value="ECO:0007669"/>
    <property type="project" value="UniProtKB-KW"/>
</dbReference>
<keyword evidence="3 4" id="KW-0269">Exonuclease</keyword>
<keyword evidence="7" id="KW-1185">Reference proteome</keyword>
<dbReference type="GO" id="GO:0006260">
    <property type="term" value="P:DNA replication"/>
    <property type="evidence" value="ECO:0007669"/>
    <property type="project" value="UniProtKB-KW"/>
</dbReference>
<dbReference type="InterPro" id="IPR004843">
    <property type="entry name" value="Calcineurin-like_PHP"/>
</dbReference>
<dbReference type="NCBIfam" id="TIGR00619">
    <property type="entry name" value="sbcd"/>
    <property type="match status" value="1"/>
</dbReference>
<dbReference type="Gene3D" id="3.60.21.10">
    <property type="match status" value="1"/>
</dbReference>
<dbReference type="Proteomes" id="UP000243887">
    <property type="component" value="Unassembled WGS sequence"/>
</dbReference>
<dbReference type="SUPFAM" id="SSF56300">
    <property type="entry name" value="Metallo-dependent phosphatases"/>
    <property type="match status" value="1"/>
</dbReference>
<dbReference type="AlphaFoldDB" id="A0A1I3SPG0"/>
<sequence length="449" mass="51155">MNKGTKDYSAVNIFLEFRIVFCNDHKLKALLNRDCLRIFVHQRIKMGLKILHTADWHLGKRLDSISRMEEQLNVLNEICEIADAENVDLVLIAGDLFDTFNPPVESIELFYRVLKRLARNGERPVIAIAGNHDSPDRVDATDPLAKACGILLIGHPNAIVQPFELEDGFKITQSDESFLELQLPHIEFPIRVIHTPYANEIRLKQFLGIEDKGTALHENLKEKWESIATKYCDEKGVNLLISHLFMMQRNGELLEEPDGEKAIKVGNADVIYSDAIPTQIQYTALGHLHRHHQIGRETHPVVYSGSPLCYSFSEAGQEKYAMLVEVKPNTTASYKKILLQAGRALCKKTFDDVEKAIAWLHENPYTLVELTLISDTFLATDDLKNIRNAHDGIVYIIPKIRVNGSENKDAVSVNLDQDIQALFVDYFKYKHQQDPNDELLDLFDELMNQ</sequence>
<accession>A0A1I3SPG0</accession>
<protein>
    <recommendedName>
        <fullName evidence="4">Nuclease SbcCD subunit D</fullName>
    </recommendedName>
</protein>
<evidence type="ECO:0000313" key="6">
    <source>
        <dbReference type="EMBL" id="SFJ60062.1"/>
    </source>
</evidence>
<dbReference type="GO" id="GO:0004519">
    <property type="term" value="F:endonuclease activity"/>
    <property type="evidence" value="ECO:0007669"/>
    <property type="project" value="UniProtKB-KW"/>
</dbReference>
<dbReference type="InterPro" id="IPR029052">
    <property type="entry name" value="Metallo-depent_PP-like"/>
</dbReference>
<gene>
    <name evidence="4" type="primary">sbcD</name>
    <name evidence="6" type="ORF">SAMN04487893_11114</name>
</gene>
<dbReference type="InterPro" id="IPR050535">
    <property type="entry name" value="DNA_Repair-Maintenance_Comp"/>
</dbReference>
<dbReference type="EMBL" id="FORU01000011">
    <property type="protein sequence ID" value="SFJ60062.1"/>
    <property type="molecule type" value="Genomic_DNA"/>
</dbReference>
<comment type="similarity">
    <text evidence="4">Belongs to the SbcD family.</text>
</comment>
<evidence type="ECO:0000256" key="2">
    <source>
        <dbReference type="ARBA" id="ARBA00022801"/>
    </source>
</evidence>
<dbReference type="STRING" id="1150112.SAMN04487893_11114"/>
<comment type="function">
    <text evidence="4">SbcCD cleaves DNA hairpin structures. These structures can inhibit DNA replication and are intermediates in certain DNA recombination reactions. The complex acts as a 3'-&gt;5' double strand exonuclease that can open hairpins. It also has a 5' single-strand endonuclease activity.</text>
</comment>
<comment type="subunit">
    <text evidence="4">Heterodimer of SbcC and SbcD.</text>
</comment>
<reference evidence="7" key="1">
    <citation type="submission" date="2016-10" db="EMBL/GenBank/DDBJ databases">
        <authorList>
            <person name="Varghese N."/>
            <person name="Submissions S."/>
        </authorList>
    </citation>
    <scope>NUCLEOTIDE SEQUENCE [LARGE SCALE GENOMIC DNA]</scope>
    <source>
        <strain evidence="7">DSM 26542</strain>
    </source>
</reference>
<keyword evidence="1 4" id="KW-0540">Nuclease</keyword>
<keyword evidence="2 4" id="KW-0378">Hydrolase</keyword>
<keyword evidence="4" id="KW-0255">Endonuclease</keyword>
<dbReference type="InterPro" id="IPR004593">
    <property type="entry name" value="SbcD"/>
</dbReference>
<organism evidence="6 7">
    <name type="scientific">Myroides guanonis</name>
    <dbReference type="NCBI Taxonomy" id="1150112"/>
    <lineage>
        <taxon>Bacteria</taxon>
        <taxon>Pseudomonadati</taxon>
        <taxon>Bacteroidota</taxon>
        <taxon>Flavobacteriia</taxon>
        <taxon>Flavobacteriales</taxon>
        <taxon>Flavobacteriaceae</taxon>
        <taxon>Myroides</taxon>
    </lineage>
</organism>
<evidence type="ECO:0000256" key="3">
    <source>
        <dbReference type="ARBA" id="ARBA00022839"/>
    </source>
</evidence>
<dbReference type="PANTHER" id="PTHR30337:SF0">
    <property type="entry name" value="NUCLEASE SBCCD SUBUNIT D"/>
    <property type="match status" value="1"/>
</dbReference>
<dbReference type="InterPro" id="IPR041796">
    <property type="entry name" value="Mre11_N"/>
</dbReference>